<dbReference type="PROSITE" id="PS51257">
    <property type="entry name" value="PROKAR_LIPOPROTEIN"/>
    <property type="match status" value="1"/>
</dbReference>
<feature type="domain" description="Multidrug resistance protein MdtA-like barrel-sandwich hybrid" evidence="3">
    <location>
        <begin position="62"/>
        <end position="187"/>
    </location>
</feature>
<name>A0A9X1XJC4_9VIBR</name>
<dbReference type="AlphaFoldDB" id="A0A9X1XJC4"/>
<dbReference type="PANTHER" id="PTHR30469:SF20">
    <property type="entry name" value="EFFLUX RND TRANSPORTER PERIPLASMIC ADAPTOR SUBUNIT"/>
    <property type="match status" value="1"/>
</dbReference>
<dbReference type="Gene3D" id="2.40.420.20">
    <property type="match status" value="1"/>
</dbReference>
<dbReference type="NCBIfam" id="TIGR01730">
    <property type="entry name" value="RND_mfp"/>
    <property type="match status" value="1"/>
</dbReference>
<keyword evidence="5" id="KW-1185">Reference proteome</keyword>
<keyword evidence="2" id="KW-0732">Signal</keyword>
<dbReference type="InterPro" id="IPR058625">
    <property type="entry name" value="MdtA-like_BSH"/>
</dbReference>
<dbReference type="EMBL" id="JAJHVV010000007">
    <property type="protein sequence ID" value="MCK6264062.1"/>
    <property type="molecule type" value="Genomic_DNA"/>
</dbReference>
<accession>A0A9X1XJC4</accession>
<dbReference type="Gene3D" id="2.40.50.100">
    <property type="match status" value="1"/>
</dbReference>
<evidence type="ECO:0000256" key="1">
    <source>
        <dbReference type="ARBA" id="ARBA00009477"/>
    </source>
</evidence>
<dbReference type="GO" id="GO:0015562">
    <property type="term" value="F:efflux transmembrane transporter activity"/>
    <property type="evidence" value="ECO:0007669"/>
    <property type="project" value="TreeGrafter"/>
</dbReference>
<comment type="similarity">
    <text evidence="1">Belongs to the membrane fusion protein (MFP) (TC 8.A.1) family.</text>
</comment>
<dbReference type="SUPFAM" id="SSF111369">
    <property type="entry name" value="HlyD-like secretion proteins"/>
    <property type="match status" value="1"/>
</dbReference>
<dbReference type="GO" id="GO:1990281">
    <property type="term" value="C:efflux pump complex"/>
    <property type="evidence" value="ECO:0007669"/>
    <property type="project" value="TreeGrafter"/>
</dbReference>
<evidence type="ECO:0000313" key="4">
    <source>
        <dbReference type="EMBL" id="MCK6264062.1"/>
    </source>
</evidence>
<gene>
    <name evidence="4" type="ORF">KP803_12350</name>
</gene>
<feature type="signal peptide" evidence="2">
    <location>
        <begin position="1"/>
        <end position="20"/>
    </location>
</feature>
<reference evidence="4" key="1">
    <citation type="submission" date="2021-11" db="EMBL/GenBank/DDBJ databases">
        <title>Vibrio ZSDE26 sp. nov. and Vibrio ZSDZ34 sp. nov., isolated from coastal seawater in Qingdao.</title>
        <authorList>
            <person name="Zhang P."/>
        </authorList>
    </citation>
    <scope>NUCLEOTIDE SEQUENCE</scope>
    <source>
        <strain evidence="4">ZSDE26</strain>
    </source>
</reference>
<dbReference type="InterPro" id="IPR006143">
    <property type="entry name" value="RND_pump_MFP"/>
</dbReference>
<dbReference type="Proteomes" id="UP001139559">
    <property type="component" value="Unassembled WGS sequence"/>
</dbReference>
<evidence type="ECO:0000313" key="5">
    <source>
        <dbReference type="Proteomes" id="UP001139559"/>
    </source>
</evidence>
<dbReference type="PANTHER" id="PTHR30469">
    <property type="entry name" value="MULTIDRUG RESISTANCE PROTEIN MDTA"/>
    <property type="match status" value="1"/>
</dbReference>
<dbReference type="Gene3D" id="1.10.287.470">
    <property type="entry name" value="Helix hairpin bin"/>
    <property type="match status" value="1"/>
</dbReference>
<dbReference type="RefSeq" id="WP_248009142.1">
    <property type="nucleotide sequence ID" value="NZ_JAJHVV010000007.1"/>
</dbReference>
<dbReference type="Pfam" id="PF25917">
    <property type="entry name" value="BSH_RND"/>
    <property type="match status" value="1"/>
</dbReference>
<proteinExistence type="inferred from homology"/>
<evidence type="ECO:0000256" key="2">
    <source>
        <dbReference type="SAM" id="SignalP"/>
    </source>
</evidence>
<comment type="caution">
    <text evidence="4">The sequence shown here is derived from an EMBL/GenBank/DDBJ whole genome shotgun (WGS) entry which is preliminary data.</text>
</comment>
<dbReference type="Gene3D" id="2.40.30.170">
    <property type="match status" value="1"/>
</dbReference>
<evidence type="ECO:0000259" key="3">
    <source>
        <dbReference type="Pfam" id="PF25917"/>
    </source>
</evidence>
<organism evidence="4 5">
    <name type="scientific">Vibrio amylolyticus</name>
    <dbReference type="NCBI Taxonomy" id="2847292"/>
    <lineage>
        <taxon>Bacteria</taxon>
        <taxon>Pseudomonadati</taxon>
        <taxon>Pseudomonadota</taxon>
        <taxon>Gammaproteobacteria</taxon>
        <taxon>Vibrionales</taxon>
        <taxon>Vibrionaceae</taxon>
        <taxon>Vibrio</taxon>
    </lineage>
</organism>
<protein>
    <submittedName>
        <fullName evidence="4">Efflux RND transporter periplasmic adaptor subunit</fullName>
    </submittedName>
</protein>
<sequence length="361" mass="39475">MTHLKTILCGAILLSLTACNQTNPTAIQTIEPQMRPLQVVKLTDSSTLSTKHFNGVVYSQEQASLSFRVPGTVETILVNRGDQVKKGQVIAKLDPHDYQLIVAELESKMIEANAAHNLAIAEKKRIEQAIADDAISSVSLDRAISGYERSLSAVKVVNKNIQRAKDTVGYTILTAPFDGVIGDISVEPFEQVLPGIPSFKLHNTDLVEVNIDVPENMIQYFNVGHTAQVSWHRSEQSYDAVVSEMATMPNRIKQTYTVTFAIDTHDAQLFPGKSVTVKTQVGDTNNAFCLPYSALVGEDQSLHVNVVRDSIIDWVPVTIETIDAQQACVSGQLNRGDVAVISGAPYLQHGDVVSHTINRDL</sequence>
<feature type="chain" id="PRO_5040863754" evidence="2">
    <location>
        <begin position="21"/>
        <end position="361"/>
    </location>
</feature>